<protein>
    <submittedName>
        <fullName evidence="1">Uncharacterized protein</fullName>
    </submittedName>
</protein>
<proteinExistence type="predicted"/>
<gene>
    <name evidence="1" type="ORF">SAMN05216516_11045</name>
</gene>
<organism evidence="1 2">
    <name type="scientific">Izhakiella capsodis</name>
    <dbReference type="NCBI Taxonomy" id="1367852"/>
    <lineage>
        <taxon>Bacteria</taxon>
        <taxon>Pseudomonadati</taxon>
        <taxon>Pseudomonadota</taxon>
        <taxon>Gammaproteobacteria</taxon>
        <taxon>Enterobacterales</taxon>
        <taxon>Erwiniaceae</taxon>
        <taxon>Izhakiella</taxon>
    </lineage>
</organism>
<keyword evidence="2" id="KW-1185">Reference proteome</keyword>
<evidence type="ECO:0000313" key="1">
    <source>
        <dbReference type="EMBL" id="SFN54983.1"/>
    </source>
</evidence>
<dbReference type="EMBL" id="FOVC01000010">
    <property type="protein sequence ID" value="SFN54983.1"/>
    <property type="molecule type" value="Genomic_DNA"/>
</dbReference>
<dbReference type="AlphaFoldDB" id="A0A1I4ZXU3"/>
<accession>A0A1I4ZXU3</accession>
<feature type="non-terminal residue" evidence="1">
    <location>
        <position position="1"/>
    </location>
</feature>
<dbReference type="STRING" id="1367852.SAMN05216516_11045"/>
<dbReference type="RefSeq" id="WP_177203340.1">
    <property type="nucleotide sequence ID" value="NZ_FOVC01000010.1"/>
</dbReference>
<name>A0A1I4ZXU3_9GAMM</name>
<sequence>PAVIDVEEEFGGMGDMHGAEYKAELRSCKHPNLRSSAAHATGVLRLASSDRLQRARAGFVKLMTALVDPLYAFPYHQKDKFNWRCGG</sequence>
<dbReference type="Proteomes" id="UP000242222">
    <property type="component" value="Unassembled WGS sequence"/>
</dbReference>
<evidence type="ECO:0000313" key="2">
    <source>
        <dbReference type="Proteomes" id="UP000242222"/>
    </source>
</evidence>
<reference evidence="2" key="1">
    <citation type="submission" date="2016-10" db="EMBL/GenBank/DDBJ databases">
        <authorList>
            <person name="Varghese N."/>
            <person name="Submissions S."/>
        </authorList>
    </citation>
    <scope>NUCLEOTIDE SEQUENCE [LARGE SCALE GENOMIC DNA]</scope>
    <source>
        <strain evidence="2">N6PO6</strain>
    </source>
</reference>